<accession>A0A136JKA4</accession>
<protein>
    <submittedName>
        <fullName evidence="2">Uncharacterized protein</fullName>
    </submittedName>
</protein>
<reference evidence="3" key="1">
    <citation type="submission" date="2016-02" db="EMBL/GenBank/DDBJ databases">
        <title>Draft genome sequence of Microdochium bolleyi, a fungal endophyte of beachgrass.</title>
        <authorList>
            <consortium name="DOE Joint Genome Institute"/>
            <person name="David A.S."/>
            <person name="May G."/>
            <person name="Haridas S."/>
            <person name="Lim J."/>
            <person name="Wang M."/>
            <person name="Labutti K."/>
            <person name="Lipzen A."/>
            <person name="Barry K."/>
            <person name="Grigoriev I.V."/>
        </authorList>
    </citation>
    <scope>NUCLEOTIDE SEQUENCE [LARGE SCALE GENOMIC DNA]</scope>
    <source>
        <strain evidence="3">J235TASD1</strain>
    </source>
</reference>
<proteinExistence type="predicted"/>
<organism evidence="2 3">
    <name type="scientific">Microdochium bolleyi</name>
    <dbReference type="NCBI Taxonomy" id="196109"/>
    <lineage>
        <taxon>Eukaryota</taxon>
        <taxon>Fungi</taxon>
        <taxon>Dikarya</taxon>
        <taxon>Ascomycota</taxon>
        <taxon>Pezizomycotina</taxon>
        <taxon>Sordariomycetes</taxon>
        <taxon>Xylariomycetidae</taxon>
        <taxon>Xylariales</taxon>
        <taxon>Microdochiaceae</taxon>
        <taxon>Microdochium</taxon>
    </lineage>
</organism>
<evidence type="ECO:0000313" key="2">
    <source>
        <dbReference type="EMBL" id="KXJ97573.1"/>
    </source>
</evidence>
<dbReference type="EMBL" id="KQ964245">
    <property type="protein sequence ID" value="KXJ97573.1"/>
    <property type="molecule type" value="Genomic_DNA"/>
</dbReference>
<dbReference type="AlphaFoldDB" id="A0A136JKA4"/>
<feature type="compositionally biased region" description="Low complexity" evidence="1">
    <location>
        <begin position="39"/>
        <end position="56"/>
    </location>
</feature>
<dbReference type="InParanoid" id="A0A136JKA4"/>
<evidence type="ECO:0000256" key="1">
    <source>
        <dbReference type="SAM" id="MobiDB-lite"/>
    </source>
</evidence>
<gene>
    <name evidence="2" type="ORF">Micbo1qcDRAFT_200244</name>
</gene>
<feature type="region of interest" description="Disordered" evidence="1">
    <location>
        <begin position="1"/>
        <end position="92"/>
    </location>
</feature>
<name>A0A136JKA4_9PEZI</name>
<evidence type="ECO:0000313" key="3">
    <source>
        <dbReference type="Proteomes" id="UP000070501"/>
    </source>
</evidence>
<dbReference type="Proteomes" id="UP000070501">
    <property type="component" value="Unassembled WGS sequence"/>
</dbReference>
<keyword evidence="3" id="KW-1185">Reference proteome</keyword>
<sequence>MKVDPPETAVPSTPPASSDHRPEPVSNRVTINLRNGNDPRSSSTSPSPTEPRMSRSAGVSNSKPPVVKREARGPLTGPASVVGSPEHPVVIVDDGDDNVVEMVELTDSSRSSPPDLTAQLLTALATFPYVSGPDDSSYASLQRLQRYLSQAPEAFETFLSACGQNQDFWLELPDLFAVIWER</sequence>
<dbReference type="STRING" id="196109.A0A136JKA4"/>